<evidence type="ECO:0000313" key="1">
    <source>
        <dbReference type="EMBL" id="MEC5425263.1"/>
    </source>
</evidence>
<evidence type="ECO:0000313" key="2">
    <source>
        <dbReference type="Proteomes" id="UP001335737"/>
    </source>
</evidence>
<dbReference type="PANTHER" id="PTHR37816">
    <property type="entry name" value="YALI0E33011P"/>
    <property type="match status" value="1"/>
</dbReference>
<proteinExistence type="predicted"/>
<gene>
    <name evidence="1" type="ORF">QGM71_17395</name>
</gene>
<comment type="caution">
    <text evidence="1">The sequence shown here is derived from an EMBL/GenBank/DDBJ whole genome shotgun (WGS) entry which is preliminary data.</text>
</comment>
<accession>A0ABU6KIW2</accession>
<dbReference type="Proteomes" id="UP001335737">
    <property type="component" value="Unassembled WGS sequence"/>
</dbReference>
<dbReference type="InterPro" id="IPR052922">
    <property type="entry name" value="Cytidylate_Kinase-2"/>
</dbReference>
<reference evidence="1 2" key="1">
    <citation type="journal article" date="2024" name="Int. J. Syst. Evol. Microbiol.">
        <title>Virgibacillus tibetensis sp. nov., isolated from salt lake on the Tibetan Plateau of China.</title>
        <authorList>
            <person name="Phurbu D."/>
            <person name="Liu Z.-X."/>
            <person name="Wang R."/>
            <person name="Zheng Y.-Y."/>
            <person name="Liu H.-C."/>
            <person name="Zhou Y.-G."/>
            <person name="Yu Y.-J."/>
            <person name="Li A.-H."/>
        </authorList>
    </citation>
    <scope>NUCLEOTIDE SEQUENCE [LARGE SCALE GENOMIC DNA]</scope>
    <source>
        <strain evidence="1 2">C22-A2</strain>
    </source>
</reference>
<dbReference type="PANTHER" id="PTHR37816:SF2">
    <property type="entry name" value="DNA TOPOLOGY MODULATION PROTEIN FLAR-RELATED PROTEIN"/>
    <property type="match status" value="1"/>
</dbReference>
<dbReference type="EMBL" id="JARZFX010000012">
    <property type="protein sequence ID" value="MEC5425263.1"/>
    <property type="molecule type" value="Genomic_DNA"/>
</dbReference>
<protein>
    <submittedName>
        <fullName evidence="1">Uncharacterized protein</fullName>
    </submittedName>
</protein>
<sequence>MDDIFWDNQADEYGIKTPELERDDKLKKLVEQPSWVIEGVYFKWVKPSFKMAGKIFILNIPLSLQEERIWNRYAKRKIGEVTSVKKETLQSVRDLIEWNRRYNQEHIPNFIKDNEFKSKIIHLKIMKISSNT</sequence>
<keyword evidence="2" id="KW-1185">Reference proteome</keyword>
<name>A0ABU6KIW2_9BACI</name>
<organism evidence="1 2">
    <name type="scientific">Virgibacillus tibetensis</name>
    <dbReference type="NCBI Taxonomy" id="3042313"/>
    <lineage>
        <taxon>Bacteria</taxon>
        <taxon>Bacillati</taxon>
        <taxon>Bacillota</taxon>
        <taxon>Bacilli</taxon>
        <taxon>Bacillales</taxon>
        <taxon>Bacillaceae</taxon>
        <taxon>Virgibacillus</taxon>
    </lineage>
</organism>